<evidence type="ECO:0000256" key="14">
    <source>
        <dbReference type="HAMAP-Rule" id="MF_00491"/>
    </source>
</evidence>
<evidence type="ECO:0000256" key="7">
    <source>
        <dbReference type="ARBA" id="ARBA00022967"/>
    </source>
</evidence>
<dbReference type="GO" id="GO:0016655">
    <property type="term" value="F:oxidoreductase activity, acting on NAD(P)H, quinone or similar compound as acceptor"/>
    <property type="evidence" value="ECO:0007669"/>
    <property type="project" value="UniProtKB-UniRule"/>
</dbReference>
<evidence type="ECO:0000256" key="6">
    <source>
        <dbReference type="ARBA" id="ARBA00022957"/>
    </source>
</evidence>
<evidence type="ECO:0000256" key="10">
    <source>
        <dbReference type="ARBA" id="ARBA00023136"/>
    </source>
</evidence>
<keyword evidence="10 14" id="KW-0472">Membrane</keyword>
<accession>A0AA96WJI7</accession>
<feature type="transmembrane region" description="Helical" evidence="14">
    <location>
        <begin position="168"/>
        <end position="189"/>
    </location>
</feature>
<evidence type="ECO:0000256" key="4">
    <source>
        <dbReference type="ARBA" id="ARBA00022719"/>
    </source>
</evidence>
<feature type="transmembrane region" description="Helical" evidence="14">
    <location>
        <begin position="6"/>
        <end position="24"/>
    </location>
</feature>
<dbReference type="InterPro" id="IPR003918">
    <property type="entry name" value="NADH_UbQ_OxRdtase"/>
</dbReference>
<feature type="transmembrane region" description="Helical" evidence="14">
    <location>
        <begin position="137"/>
        <end position="156"/>
    </location>
</feature>
<dbReference type="InterPro" id="IPR022997">
    <property type="entry name" value="NADH_Q_OxRdtase_chain4"/>
</dbReference>
<evidence type="ECO:0000256" key="13">
    <source>
        <dbReference type="ARBA" id="ARBA00048026"/>
    </source>
</evidence>
<dbReference type="NCBIfam" id="NF009212">
    <property type="entry name" value="PRK12561.1"/>
    <property type="match status" value="1"/>
</dbReference>
<sequence length="537" mass="58539">MSTQFPWLTVLTLLPLVAALPIPFLPDKTGKTVRSYALSVGLIEFMLLVYAFWQHYDLSDPQFQLVETYPWLPQIGLNWSLAVDGLSMPLVLLSGLVTTLAILASWKITHKPRLFYFLMLVMYSAQIGVFVAQDLLLFFLMWELELVPVYLLIATWGGQRRLYAATKFILYTAIASVFILVAALAMAFYGDTVTFDMQALGLKQYSVGFEIAMYAAFLIAFGVKLPIFPLHTWLPDAHSEAPAPVSMILAGVLLKMAGYALIRINIEMLPNAHAYFAPVLAVLGAVGIIYASLTAFAQVNLKRRLAYSSIAHMGFVLIGVASFTDLGLSGAVLQMVSHGLIAASLFFLSGVAYERTHTLMMNQMGGMAKQMPTLFALFTAGAMASLALPGMSGFVGELSVFLGFATSDAYSTPFKVVIVTLAAVGVILSPIYLLSMLRTVFYGAEQGELVNVSLTDAKPREAFIALCLLVPIIGIGIYPKLATQTYDVKTVEVAQQVRQVLPLIAEQPVHLSNPLNPHLSAPAILGAEAKELVQMFK</sequence>
<evidence type="ECO:0000313" key="18">
    <source>
        <dbReference type="EMBL" id="WNZ23391.1"/>
    </source>
</evidence>
<evidence type="ECO:0000256" key="1">
    <source>
        <dbReference type="ARBA" id="ARBA00004127"/>
    </source>
</evidence>
<comment type="function">
    <text evidence="11 14">NDH-1 shuttles electrons from NAD(P)H, via FMN and iron-sulfur (Fe-S) centers, to quinones in the respiratory chain. The immediate electron acceptor for the enzyme in this species is believed to be plastoquinone. Couples the redox reaction to proton translocation (for every two electrons transferred, four hydrogen ions are translocated across the cytoplasmic membrane), and thus conserves the redox energy in a proton gradient.</text>
</comment>
<comment type="subcellular location">
    <subcellularLocation>
        <location evidence="14">Cellular thylakoid membrane</location>
        <topology evidence="14">Multi-pass membrane protein</topology>
    </subcellularLocation>
    <subcellularLocation>
        <location evidence="1">Endomembrane system</location>
        <topology evidence="1">Multi-pass membrane protein</topology>
    </subcellularLocation>
    <subcellularLocation>
        <location evidence="15">Membrane</location>
        <topology evidence="15">Multi-pass membrane protein</topology>
    </subcellularLocation>
</comment>
<dbReference type="InterPro" id="IPR001750">
    <property type="entry name" value="ND/Mrp_TM"/>
</dbReference>
<dbReference type="PANTHER" id="PTHR43507">
    <property type="entry name" value="NADH-UBIQUINONE OXIDOREDUCTASE CHAIN 4"/>
    <property type="match status" value="1"/>
</dbReference>
<feature type="transmembrane region" description="Helical" evidence="14">
    <location>
        <begin position="374"/>
        <end position="396"/>
    </location>
</feature>
<dbReference type="NCBIfam" id="TIGR01972">
    <property type="entry name" value="NDH_I_M"/>
    <property type="match status" value="1"/>
</dbReference>
<feature type="domain" description="NADH:ubiquinone oxidoreductase chain 4 N-terminal" evidence="17">
    <location>
        <begin position="76"/>
        <end position="122"/>
    </location>
</feature>
<evidence type="ECO:0000256" key="2">
    <source>
        <dbReference type="ARBA" id="ARBA00009025"/>
    </source>
</evidence>
<protein>
    <recommendedName>
        <fullName evidence="14">NAD(P)H-quinone oxidoreductase chain 4</fullName>
        <ecNumber evidence="14">7.1.1.-</ecNumber>
    </recommendedName>
    <alternativeName>
        <fullName evidence="14">NAD(P)H dehydrogenase I, chain 4</fullName>
    </alternativeName>
    <alternativeName>
        <fullName evidence="14">NDH-1, chain 4</fullName>
    </alternativeName>
</protein>
<feature type="transmembrane region" description="Helical" evidence="14">
    <location>
        <begin position="113"/>
        <end position="131"/>
    </location>
</feature>
<feature type="transmembrane region" description="Helical" evidence="14">
    <location>
        <begin position="86"/>
        <end position="106"/>
    </location>
</feature>
<feature type="transmembrane region" description="Helical" evidence="14">
    <location>
        <begin position="416"/>
        <end position="441"/>
    </location>
</feature>
<dbReference type="GO" id="GO:0015990">
    <property type="term" value="P:electron transport coupled proton transport"/>
    <property type="evidence" value="ECO:0007669"/>
    <property type="project" value="TreeGrafter"/>
</dbReference>
<dbReference type="Pfam" id="PF00361">
    <property type="entry name" value="Proton_antipo_M"/>
    <property type="match status" value="1"/>
</dbReference>
<comment type="catalytic activity">
    <reaction evidence="13 14">
        <text>a plastoquinone + NADH + (n+1) H(+)(in) = a plastoquinol + NAD(+) + n H(+)(out)</text>
        <dbReference type="Rhea" id="RHEA:42608"/>
        <dbReference type="Rhea" id="RHEA-COMP:9561"/>
        <dbReference type="Rhea" id="RHEA-COMP:9562"/>
        <dbReference type="ChEBI" id="CHEBI:15378"/>
        <dbReference type="ChEBI" id="CHEBI:17757"/>
        <dbReference type="ChEBI" id="CHEBI:57540"/>
        <dbReference type="ChEBI" id="CHEBI:57945"/>
        <dbReference type="ChEBI" id="CHEBI:62192"/>
    </reaction>
</comment>
<keyword evidence="3 14" id="KW-0812">Transmembrane</keyword>
<comment type="similarity">
    <text evidence="2 14">Belongs to the complex I subunit 4 family.</text>
</comment>
<keyword evidence="8 14" id="KW-1133">Transmembrane helix</keyword>
<dbReference type="EC" id="7.1.1.-" evidence="14"/>
<feature type="domain" description="NADH:quinone oxidoreductase/Mrp antiporter transmembrane" evidence="16">
    <location>
        <begin position="132"/>
        <end position="410"/>
    </location>
</feature>
<dbReference type="RefSeq" id="WP_316435037.1">
    <property type="nucleotide sequence ID" value="NZ_CP053586.1"/>
</dbReference>
<comment type="catalytic activity">
    <reaction evidence="12 14">
        <text>a plastoquinone + NADPH + (n+1) H(+)(in) = a plastoquinol + NADP(+) + n H(+)(out)</text>
        <dbReference type="Rhea" id="RHEA:42612"/>
        <dbReference type="Rhea" id="RHEA-COMP:9561"/>
        <dbReference type="Rhea" id="RHEA-COMP:9562"/>
        <dbReference type="ChEBI" id="CHEBI:15378"/>
        <dbReference type="ChEBI" id="CHEBI:17757"/>
        <dbReference type="ChEBI" id="CHEBI:57783"/>
        <dbReference type="ChEBI" id="CHEBI:58349"/>
        <dbReference type="ChEBI" id="CHEBI:62192"/>
    </reaction>
</comment>
<feature type="transmembrane region" description="Helical" evidence="14">
    <location>
        <begin position="305"/>
        <end position="323"/>
    </location>
</feature>
<dbReference type="GO" id="GO:0042773">
    <property type="term" value="P:ATP synthesis coupled electron transport"/>
    <property type="evidence" value="ECO:0007669"/>
    <property type="project" value="InterPro"/>
</dbReference>
<dbReference type="EMBL" id="CP053586">
    <property type="protein sequence ID" value="WNZ23391.1"/>
    <property type="molecule type" value="Genomic_DNA"/>
</dbReference>
<keyword evidence="9 14" id="KW-0520">NAD</keyword>
<dbReference type="AlphaFoldDB" id="A0AA96WJI7"/>
<organism evidence="18">
    <name type="scientific">Leptolyngbya sp. NK1-12</name>
    <dbReference type="NCBI Taxonomy" id="2547451"/>
    <lineage>
        <taxon>Bacteria</taxon>
        <taxon>Bacillati</taxon>
        <taxon>Cyanobacteriota</taxon>
        <taxon>Cyanophyceae</taxon>
        <taxon>Leptolyngbyales</taxon>
        <taxon>Leptolyngbyaceae</taxon>
        <taxon>Leptolyngbya group</taxon>
        <taxon>Leptolyngbya</taxon>
    </lineage>
</organism>
<evidence type="ECO:0000256" key="11">
    <source>
        <dbReference type="ARBA" id="ARBA00025624"/>
    </source>
</evidence>
<feature type="transmembrane region" description="Helical" evidence="14">
    <location>
        <begin position="36"/>
        <end position="53"/>
    </location>
</feature>
<keyword evidence="4 14" id="KW-0874">Quinone</keyword>
<evidence type="ECO:0000256" key="15">
    <source>
        <dbReference type="RuleBase" id="RU000320"/>
    </source>
</evidence>
<dbReference type="PRINTS" id="PR01437">
    <property type="entry name" value="NUOXDRDTASE4"/>
</dbReference>
<evidence type="ECO:0000256" key="12">
    <source>
        <dbReference type="ARBA" id="ARBA00047726"/>
    </source>
</evidence>
<reference evidence="18" key="1">
    <citation type="submission" date="2020-05" db="EMBL/GenBank/DDBJ databases">
        <authorList>
            <person name="Zhu T."/>
            <person name="Keshari N."/>
            <person name="Lu X."/>
        </authorList>
    </citation>
    <scope>NUCLEOTIDE SEQUENCE</scope>
    <source>
        <strain evidence="18">NK1-12</strain>
    </source>
</reference>
<dbReference type="GO" id="GO:0031676">
    <property type="term" value="C:plasma membrane-derived thylakoid membrane"/>
    <property type="evidence" value="ECO:0007669"/>
    <property type="project" value="UniProtKB-SubCell"/>
</dbReference>
<feature type="transmembrane region" description="Helical" evidence="14">
    <location>
        <begin position="274"/>
        <end position="293"/>
    </location>
</feature>
<dbReference type="GO" id="GO:0048039">
    <property type="term" value="F:ubiquinone binding"/>
    <property type="evidence" value="ECO:0007669"/>
    <property type="project" value="TreeGrafter"/>
</dbReference>
<keyword evidence="7 14" id="KW-1278">Translocase</keyword>
<name>A0AA96WJI7_9CYAN</name>
<dbReference type="GO" id="GO:0012505">
    <property type="term" value="C:endomembrane system"/>
    <property type="evidence" value="ECO:0007669"/>
    <property type="project" value="UniProtKB-SubCell"/>
</dbReference>
<evidence type="ECO:0000256" key="8">
    <source>
        <dbReference type="ARBA" id="ARBA00022989"/>
    </source>
</evidence>
<evidence type="ECO:0000259" key="16">
    <source>
        <dbReference type="Pfam" id="PF00361"/>
    </source>
</evidence>
<evidence type="ECO:0000259" key="17">
    <source>
        <dbReference type="Pfam" id="PF01059"/>
    </source>
</evidence>
<keyword evidence="6 14" id="KW-0618">Plastoquinone</keyword>
<gene>
    <name evidence="14" type="primary">ndhD</name>
    <name evidence="18" type="ORF">HJG54_11345</name>
</gene>
<dbReference type="GO" id="GO:0003954">
    <property type="term" value="F:NADH dehydrogenase activity"/>
    <property type="evidence" value="ECO:0007669"/>
    <property type="project" value="TreeGrafter"/>
</dbReference>
<keyword evidence="5 14" id="KW-0521">NADP</keyword>
<dbReference type="InterPro" id="IPR010227">
    <property type="entry name" value="NADH_Q_OxRdtase_chainM/4"/>
</dbReference>
<dbReference type="GO" id="GO:0008137">
    <property type="term" value="F:NADH dehydrogenase (ubiquinone) activity"/>
    <property type="evidence" value="ECO:0007669"/>
    <property type="project" value="InterPro"/>
</dbReference>
<feature type="transmembrane region" description="Helical" evidence="14">
    <location>
        <begin position="462"/>
        <end position="481"/>
    </location>
</feature>
<dbReference type="Pfam" id="PF01059">
    <property type="entry name" value="Oxidored_q5_N"/>
    <property type="match status" value="1"/>
</dbReference>
<feature type="transmembrane region" description="Helical" evidence="14">
    <location>
        <begin position="209"/>
        <end position="230"/>
    </location>
</feature>
<feature type="transmembrane region" description="Helical" evidence="14">
    <location>
        <begin position="242"/>
        <end position="262"/>
    </location>
</feature>
<feature type="transmembrane region" description="Helical" evidence="14">
    <location>
        <begin position="335"/>
        <end position="353"/>
    </location>
</feature>
<dbReference type="InterPro" id="IPR000260">
    <property type="entry name" value="NADH4_N"/>
</dbReference>
<dbReference type="HAMAP" id="MF_00491">
    <property type="entry name" value="NDH1_NuoM"/>
    <property type="match status" value="1"/>
</dbReference>
<evidence type="ECO:0000256" key="9">
    <source>
        <dbReference type="ARBA" id="ARBA00023027"/>
    </source>
</evidence>
<keyword evidence="14" id="KW-0793">Thylakoid</keyword>
<evidence type="ECO:0000256" key="5">
    <source>
        <dbReference type="ARBA" id="ARBA00022857"/>
    </source>
</evidence>
<proteinExistence type="inferred from homology"/>
<dbReference type="PANTHER" id="PTHR43507:SF21">
    <property type="entry name" value="NAD(P)H-QUINONE OXIDOREDUCTASE CHAIN 4, CHLOROPLASTIC"/>
    <property type="match status" value="1"/>
</dbReference>
<evidence type="ECO:0000256" key="3">
    <source>
        <dbReference type="ARBA" id="ARBA00022692"/>
    </source>
</evidence>